<evidence type="ECO:0000256" key="5">
    <source>
        <dbReference type="ARBA" id="ARBA00022729"/>
    </source>
</evidence>
<keyword evidence="11" id="KW-1185">Reference proteome</keyword>
<evidence type="ECO:0000259" key="9">
    <source>
        <dbReference type="SMART" id="SM00093"/>
    </source>
</evidence>
<comment type="subcellular location">
    <subcellularLocation>
        <location evidence="1">Secreted</location>
    </subcellularLocation>
</comment>
<gene>
    <name evidence="10" type="primary">serpinb1</name>
    <name evidence="10" type="ORF">NPIL_483821</name>
</gene>
<dbReference type="PROSITE" id="PS00284">
    <property type="entry name" value="SERPIN"/>
    <property type="match status" value="1"/>
</dbReference>
<dbReference type="PANTHER" id="PTHR11461:SF211">
    <property type="entry name" value="GH10112P-RELATED"/>
    <property type="match status" value="1"/>
</dbReference>
<sequence length="427" mass="48537">MAFSLKFRKHLQARMIISSSMLLIAALVLCANVIAISDETCSAEDMIKGNLQKLAIANNHMALNLYKKLSADSTENLVFSPLSISLAFGMLFYGARGNSSKELSTVLGYKKAELKEALVHDTFNLLLNKLLRKESKEGYILQTANSILADRSLTLLPDFKREVAKLYKTFVFEEDFEKNATEVVRKVNSWVTDNTYGKINNLLNKLNPAANIVILNAMYFKGGWLVRFPEKNTRQGLFYNNGLLSEAKNVPMMHVRTRFRYAEMDGYNVLELPYRTRNITMLLLLPNELDGLPALEQSLTLEELFDAQISLFLTKVDVYLPRFKLEYSKELSEEMQGLGARSIFRSRSVDFSGMTPSKDVYVDEVIHKAMIEVNEMGSEATAVTGVATFRMSYIRDDIPEFRADHPFMLLLMANSRMYFFMARVTAL</sequence>
<dbReference type="Gene3D" id="2.30.39.10">
    <property type="entry name" value="Alpha-1-antitrypsin, domain 1"/>
    <property type="match status" value="1"/>
</dbReference>
<dbReference type="InterPro" id="IPR036186">
    <property type="entry name" value="Serpin_sf"/>
</dbReference>
<proteinExistence type="inferred from homology"/>
<name>A0A8X6R0U2_NEPPI</name>
<dbReference type="Gene3D" id="3.30.497.10">
    <property type="entry name" value="Antithrombin, subunit I, domain 2"/>
    <property type="match status" value="1"/>
</dbReference>
<dbReference type="GO" id="GO:0004867">
    <property type="term" value="F:serine-type endopeptidase inhibitor activity"/>
    <property type="evidence" value="ECO:0007669"/>
    <property type="project" value="UniProtKB-KW"/>
</dbReference>
<keyword evidence="3" id="KW-0964">Secreted</keyword>
<dbReference type="EMBL" id="BMAW01035729">
    <property type="protein sequence ID" value="GFU40889.1"/>
    <property type="molecule type" value="Genomic_DNA"/>
</dbReference>
<keyword evidence="6" id="KW-0722">Serine protease inhibitor</keyword>
<dbReference type="AlphaFoldDB" id="A0A8X6R0U2"/>
<evidence type="ECO:0000256" key="2">
    <source>
        <dbReference type="ARBA" id="ARBA00009500"/>
    </source>
</evidence>
<dbReference type="PANTHER" id="PTHR11461">
    <property type="entry name" value="SERINE PROTEASE INHIBITOR, SERPIN"/>
    <property type="match status" value="1"/>
</dbReference>
<dbReference type="FunFam" id="3.30.497.10:FF:000031">
    <property type="entry name" value="Putative salivary serpin"/>
    <property type="match status" value="1"/>
</dbReference>
<dbReference type="SMART" id="SM00093">
    <property type="entry name" value="SERPIN"/>
    <property type="match status" value="1"/>
</dbReference>
<dbReference type="Pfam" id="PF00079">
    <property type="entry name" value="Serpin"/>
    <property type="match status" value="1"/>
</dbReference>
<feature type="domain" description="Serpin" evidence="9">
    <location>
        <begin position="63"/>
        <end position="427"/>
    </location>
</feature>
<evidence type="ECO:0000256" key="8">
    <source>
        <dbReference type="RuleBase" id="RU000411"/>
    </source>
</evidence>
<dbReference type="SUPFAM" id="SSF56574">
    <property type="entry name" value="Serpins"/>
    <property type="match status" value="1"/>
</dbReference>
<accession>A0A8X6R0U2</accession>
<evidence type="ECO:0000256" key="7">
    <source>
        <dbReference type="ARBA" id="ARBA00023180"/>
    </source>
</evidence>
<dbReference type="InterPro" id="IPR023796">
    <property type="entry name" value="Serpin_dom"/>
</dbReference>
<evidence type="ECO:0000256" key="6">
    <source>
        <dbReference type="ARBA" id="ARBA00022900"/>
    </source>
</evidence>
<dbReference type="InterPro" id="IPR023795">
    <property type="entry name" value="Serpin_CS"/>
</dbReference>
<dbReference type="GO" id="GO:0005615">
    <property type="term" value="C:extracellular space"/>
    <property type="evidence" value="ECO:0007669"/>
    <property type="project" value="InterPro"/>
</dbReference>
<dbReference type="OrthoDB" id="6416968at2759"/>
<keyword evidence="4" id="KW-0646">Protease inhibitor</keyword>
<dbReference type="Proteomes" id="UP000887013">
    <property type="component" value="Unassembled WGS sequence"/>
</dbReference>
<evidence type="ECO:0000256" key="3">
    <source>
        <dbReference type="ARBA" id="ARBA00022525"/>
    </source>
</evidence>
<evidence type="ECO:0000313" key="10">
    <source>
        <dbReference type="EMBL" id="GFU40889.1"/>
    </source>
</evidence>
<dbReference type="InterPro" id="IPR042178">
    <property type="entry name" value="Serpin_sf_1"/>
</dbReference>
<protein>
    <submittedName>
        <fullName evidence="10">Leukocyte elastase inhibitor</fullName>
    </submittedName>
</protein>
<organism evidence="10 11">
    <name type="scientific">Nephila pilipes</name>
    <name type="common">Giant wood spider</name>
    <name type="synonym">Nephila maculata</name>
    <dbReference type="NCBI Taxonomy" id="299642"/>
    <lineage>
        <taxon>Eukaryota</taxon>
        <taxon>Metazoa</taxon>
        <taxon>Ecdysozoa</taxon>
        <taxon>Arthropoda</taxon>
        <taxon>Chelicerata</taxon>
        <taxon>Arachnida</taxon>
        <taxon>Araneae</taxon>
        <taxon>Araneomorphae</taxon>
        <taxon>Entelegynae</taxon>
        <taxon>Araneoidea</taxon>
        <taxon>Nephilidae</taxon>
        <taxon>Nephila</taxon>
    </lineage>
</organism>
<dbReference type="InterPro" id="IPR000215">
    <property type="entry name" value="Serpin_fam"/>
</dbReference>
<evidence type="ECO:0000256" key="4">
    <source>
        <dbReference type="ARBA" id="ARBA00022690"/>
    </source>
</evidence>
<evidence type="ECO:0000256" key="1">
    <source>
        <dbReference type="ARBA" id="ARBA00004613"/>
    </source>
</evidence>
<comment type="caution">
    <text evidence="10">The sequence shown here is derived from an EMBL/GenBank/DDBJ whole genome shotgun (WGS) entry which is preliminary data.</text>
</comment>
<comment type="similarity">
    <text evidence="2 8">Belongs to the serpin family.</text>
</comment>
<reference evidence="10" key="1">
    <citation type="submission" date="2020-08" db="EMBL/GenBank/DDBJ databases">
        <title>Multicomponent nature underlies the extraordinary mechanical properties of spider dragline silk.</title>
        <authorList>
            <person name="Kono N."/>
            <person name="Nakamura H."/>
            <person name="Mori M."/>
            <person name="Yoshida Y."/>
            <person name="Ohtoshi R."/>
            <person name="Malay A.D."/>
            <person name="Moran D.A.P."/>
            <person name="Tomita M."/>
            <person name="Numata K."/>
            <person name="Arakawa K."/>
        </authorList>
    </citation>
    <scope>NUCLEOTIDE SEQUENCE</scope>
</reference>
<keyword evidence="5" id="KW-0732">Signal</keyword>
<dbReference type="InterPro" id="IPR042185">
    <property type="entry name" value="Serpin_sf_2"/>
</dbReference>
<keyword evidence="7" id="KW-0325">Glycoprotein</keyword>
<evidence type="ECO:0000313" key="11">
    <source>
        <dbReference type="Proteomes" id="UP000887013"/>
    </source>
</evidence>